<dbReference type="InterPro" id="IPR011333">
    <property type="entry name" value="SKP1/BTB/POZ_sf"/>
</dbReference>
<reference evidence="1 2" key="1">
    <citation type="submission" date="2024-02" db="EMBL/GenBank/DDBJ databases">
        <authorList>
            <person name="Chen Y."/>
            <person name="Shah S."/>
            <person name="Dougan E. K."/>
            <person name="Thang M."/>
            <person name="Chan C."/>
        </authorList>
    </citation>
    <scope>NUCLEOTIDE SEQUENCE [LARGE SCALE GENOMIC DNA]</scope>
</reference>
<evidence type="ECO:0000313" key="2">
    <source>
        <dbReference type="Proteomes" id="UP001642464"/>
    </source>
</evidence>
<comment type="caution">
    <text evidence="1">The sequence shown here is derived from an EMBL/GenBank/DDBJ whole genome shotgun (WGS) entry which is preliminary data.</text>
</comment>
<gene>
    <name evidence="1" type="ORF">SCF082_LOCUS45907</name>
</gene>
<proteinExistence type="predicted"/>
<protein>
    <submittedName>
        <fullName evidence="1">O-acetyl-ADP-ribose deacetylase</fullName>
    </submittedName>
</protein>
<organism evidence="1 2">
    <name type="scientific">Durusdinium trenchii</name>
    <dbReference type="NCBI Taxonomy" id="1381693"/>
    <lineage>
        <taxon>Eukaryota</taxon>
        <taxon>Sar</taxon>
        <taxon>Alveolata</taxon>
        <taxon>Dinophyceae</taxon>
        <taxon>Suessiales</taxon>
        <taxon>Symbiodiniaceae</taxon>
        <taxon>Durusdinium</taxon>
    </lineage>
</organism>
<name>A0ABP0RE90_9DINO</name>
<accession>A0ABP0RE90</accession>
<dbReference type="SUPFAM" id="SSF54695">
    <property type="entry name" value="POZ domain"/>
    <property type="match status" value="1"/>
</dbReference>
<keyword evidence="2" id="KW-1185">Reference proteome</keyword>
<sequence>MDYSPLVAGAMERCFGKEGDMYVVVMSNGAPTAEYLVYSAFVAAWSDKLTQQVSLGKRWEVHNFSVAAVESFLRFLYSGRMPPNTTVAIETALMAEMYGVKEPGKVIEHVLRGLDVPTRDIYAMLEVAHRFPDHGVHLRSACLRALLADPEQSLREAWTLNARILEELLSLASNDIGDYELAKMIISWQEQNPHQNFADIMQEHVSFGGFNDQRFQEIRYHADRVGLGFVADTMWAEAQASSGEWTPDIFKLLEAKWGVQCQEHRRHMPFMGVWINLIPSNLGWKAPPHTHGPHKAQEEVARNVLPLELQPGESMTWFLPIHTIHVSGVNFPEEYQADLNGEACIELYSSTNGCNWQLLWNSVRSSYSCRTKDRVRWFKLTAKHVPFKNFLQVQGVAHAG</sequence>
<evidence type="ECO:0000313" key="1">
    <source>
        <dbReference type="EMBL" id="CAK9097885.1"/>
    </source>
</evidence>
<dbReference type="EMBL" id="CAXAMM010041184">
    <property type="protein sequence ID" value="CAK9097885.1"/>
    <property type="molecule type" value="Genomic_DNA"/>
</dbReference>
<dbReference type="Proteomes" id="UP001642464">
    <property type="component" value="Unassembled WGS sequence"/>
</dbReference>
<dbReference type="Gene3D" id="3.30.710.10">
    <property type="entry name" value="Potassium Channel Kv1.1, Chain A"/>
    <property type="match status" value="1"/>
</dbReference>